<evidence type="ECO:0000313" key="5">
    <source>
        <dbReference type="Proteomes" id="UP000011087"/>
    </source>
</evidence>
<feature type="compositionally biased region" description="Basic and acidic residues" evidence="2">
    <location>
        <begin position="174"/>
        <end position="196"/>
    </location>
</feature>
<reference evidence="3 5" key="1">
    <citation type="journal article" date="2012" name="Nature">
        <title>Algal genomes reveal evolutionary mosaicism and the fate of nucleomorphs.</title>
        <authorList>
            <consortium name="DOE Joint Genome Institute"/>
            <person name="Curtis B.A."/>
            <person name="Tanifuji G."/>
            <person name="Burki F."/>
            <person name="Gruber A."/>
            <person name="Irimia M."/>
            <person name="Maruyama S."/>
            <person name="Arias M.C."/>
            <person name="Ball S.G."/>
            <person name="Gile G.H."/>
            <person name="Hirakawa Y."/>
            <person name="Hopkins J.F."/>
            <person name="Kuo A."/>
            <person name="Rensing S.A."/>
            <person name="Schmutz J."/>
            <person name="Symeonidi A."/>
            <person name="Elias M."/>
            <person name="Eveleigh R.J."/>
            <person name="Herman E.K."/>
            <person name="Klute M.J."/>
            <person name="Nakayama T."/>
            <person name="Obornik M."/>
            <person name="Reyes-Prieto A."/>
            <person name="Armbrust E.V."/>
            <person name="Aves S.J."/>
            <person name="Beiko R.G."/>
            <person name="Coutinho P."/>
            <person name="Dacks J.B."/>
            <person name="Durnford D.G."/>
            <person name="Fast N.M."/>
            <person name="Green B.R."/>
            <person name="Grisdale C.J."/>
            <person name="Hempel F."/>
            <person name="Henrissat B."/>
            <person name="Hoppner M.P."/>
            <person name="Ishida K."/>
            <person name="Kim E."/>
            <person name="Koreny L."/>
            <person name="Kroth P.G."/>
            <person name="Liu Y."/>
            <person name="Malik S.B."/>
            <person name="Maier U.G."/>
            <person name="McRose D."/>
            <person name="Mock T."/>
            <person name="Neilson J.A."/>
            <person name="Onodera N.T."/>
            <person name="Poole A.M."/>
            <person name="Pritham E.J."/>
            <person name="Richards T.A."/>
            <person name="Rocap G."/>
            <person name="Roy S.W."/>
            <person name="Sarai C."/>
            <person name="Schaack S."/>
            <person name="Shirato S."/>
            <person name="Slamovits C.H."/>
            <person name="Spencer D.F."/>
            <person name="Suzuki S."/>
            <person name="Worden A.Z."/>
            <person name="Zauner S."/>
            <person name="Barry K."/>
            <person name="Bell C."/>
            <person name="Bharti A.K."/>
            <person name="Crow J.A."/>
            <person name="Grimwood J."/>
            <person name="Kramer R."/>
            <person name="Lindquist E."/>
            <person name="Lucas S."/>
            <person name="Salamov A."/>
            <person name="McFadden G.I."/>
            <person name="Lane C.E."/>
            <person name="Keeling P.J."/>
            <person name="Gray M.W."/>
            <person name="Grigoriev I.V."/>
            <person name="Archibald J.M."/>
        </authorList>
    </citation>
    <scope>NUCLEOTIDE SEQUENCE</scope>
    <source>
        <strain evidence="3 5">CCMP2712</strain>
    </source>
</reference>
<dbReference type="Proteomes" id="UP000011087">
    <property type="component" value="Unassembled WGS sequence"/>
</dbReference>
<evidence type="ECO:0000256" key="2">
    <source>
        <dbReference type="SAM" id="MobiDB-lite"/>
    </source>
</evidence>
<keyword evidence="1" id="KW-0175">Coiled coil</keyword>
<reference evidence="5" key="2">
    <citation type="submission" date="2012-11" db="EMBL/GenBank/DDBJ databases">
        <authorList>
            <person name="Kuo A."/>
            <person name="Curtis B.A."/>
            <person name="Tanifuji G."/>
            <person name="Burki F."/>
            <person name="Gruber A."/>
            <person name="Irimia M."/>
            <person name="Maruyama S."/>
            <person name="Arias M.C."/>
            <person name="Ball S.G."/>
            <person name="Gile G.H."/>
            <person name="Hirakawa Y."/>
            <person name="Hopkins J.F."/>
            <person name="Rensing S.A."/>
            <person name="Schmutz J."/>
            <person name="Symeonidi A."/>
            <person name="Elias M."/>
            <person name="Eveleigh R.J."/>
            <person name="Herman E.K."/>
            <person name="Klute M.J."/>
            <person name="Nakayama T."/>
            <person name="Obornik M."/>
            <person name="Reyes-Prieto A."/>
            <person name="Armbrust E.V."/>
            <person name="Aves S.J."/>
            <person name="Beiko R.G."/>
            <person name="Coutinho P."/>
            <person name="Dacks J.B."/>
            <person name="Durnford D.G."/>
            <person name="Fast N.M."/>
            <person name="Green B.R."/>
            <person name="Grisdale C."/>
            <person name="Hempe F."/>
            <person name="Henrissat B."/>
            <person name="Hoppner M.P."/>
            <person name="Ishida K.-I."/>
            <person name="Kim E."/>
            <person name="Koreny L."/>
            <person name="Kroth P.G."/>
            <person name="Liu Y."/>
            <person name="Malik S.-B."/>
            <person name="Maier U.G."/>
            <person name="McRose D."/>
            <person name="Mock T."/>
            <person name="Neilson J.A."/>
            <person name="Onodera N.T."/>
            <person name="Poole A.M."/>
            <person name="Pritham E.J."/>
            <person name="Richards T.A."/>
            <person name="Rocap G."/>
            <person name="Roy S.W."/>
            <person name="Sarai C."/>
            <person name="Schaack S."/>
            <person name="Shirato S."/>
            <person name="Slamovits C.H."/>
            <person name="Spencer D.F."/>
            <person name="Suzuki S."/>
            <person name="Worden A.Z."/>
            <person name="Zauner S."/>
            <person name="Barry K."/>
            <person name="Bell C."/>
            <person name="Bharti A.K."/>
            <person name="Crow J.A."/>
            <person name="Grimwood J."/>
            <person name="Kramer R."/>
            <person name="Lindquist E."/>
            <person name="Lucas S."/>
            <person name="Salamov A."/>
            <person name="McFadden G.I."/>
            <person name="Lane C.E."/>
            <person name="Keeling P.J."/>
            <person name="Gray M.W."/>
            <person name="Grigoriev I.V."/>
            <person name="Archibald J.M."/>
        </authorList>
    </citation>
    <scope>NUCLEOTIDE SEQUENCE</scope>
    <source>
        <strain evidence="5">CCMP2712</strain>
    </source>
</reference>
<feature type="region of interest" description="Disordered" evidence="2">
    <location>
        <begin position="19"/>
        <end position="40"/>
    </location>
</feature>
<feature type="compositionally biased region" description="Basic and acidic residues" evidence="2">
    <location>
        <begin position="19"/>
        <end position="34"/>
    </location>
</feature>
<feature type="coiled-coil region" evidence="1">
    <location>
        <begin position="110"/>
        <end position="137"/>
    </location>
</feature>
<feature type="region of interest" description="Disordered" evidence="2">
    <location>
        <begin position="167"/>
        <end position="196"/>
    </location>
</feature>
<dbReference type="EnsemblProtists" id="EKX31968">
    <property type="protein sequence ID" value="EKX31968"/>
    <property type="gene ID" value="GUITHDRAFT_148955"/>
</dbReference>
<sequence length="210" mass="24334">MLARVTEEEKEKIREKALKEERNEEAKKLRREQQKLASHSRFKGDYGVKTDESMVKWILGKSDKERSQQELSRRAAILQKSISKNINMRKDREKQIESEAAIERQLRSFDEHLKENNQLLKQEVLALNNQAKRSKALRRHRKLGPGGETGLAHDLSKVGVVVDSWGPITSDVSTKPDPRDNFAKRPGSHEQLSENELEKDLGFKVMQEYF</sequence>
<evidence type="ECO:0000313" key="3">
    <source>
        <dbReference type="EMBL" id="EKX31968.1"/>
    </source>
</evidence>
<dbReference type="RefSeq" id="XP_005818948.1">
    <property type="nucleotide sequence ID" value="XM_005818891.1"/>
</dbReference>
<dbReference type="HOGENOM" id="CLU_1312250_0_0_1"/>
<dbReference type="EMBL" id="JH993222">
    <property type="protein sequence ID" value="EKX31968.1"/>
    <property type="molecule type" value="Genomic_DNA"/>
</dbReference>
<name>L1I6T2_GUITC</name>
<proteinExistence type="predicted"/>
<reference evidence="4" key="3">
    <citation type="submission" date="2015-06" db="UniProtKB">
        <authorList>
            <consortium name="EnsemblProtists"/>
        </authorList>
    </citation>
    <scope>IDENTIFICATION</scope>
</reference>
<dbReference type="PaxDb" id="55529-EKX31968"/>
<dbReference type="GeneID" id="17288698"/>
<evidence type="ECO:0000256" key="1">
    <source>
        <dbReference type="SAM" id="Coils"/>
    </source>
</evidence>
<keyword evidence="5" id="KW-1185">Reference proteome</keyword>
<protein>
    <submittedName>
        <fullName evidence="3 4">Uncharacterized protein</fullName>
    </submittedName>
</protein>
<dbReference type="KEGG" id="gtt:GUITHDRAFT_148955"/>
<organism evidence="3">
    <name type="scientific">Guillardia theta (strain CCMP2712)</name>
    <name type="common">Cryptophyte</name>
    <dbReference type="NCBI Taxonomy" id="905079"/>
    <lineage>
        <taxon>Eukaryota</taxon>
        <taxon>Cryptophyceae</taxon>
        <taxon>Pyrenomonadales</taxon>
        <taxon>Geminigeraceae</taxon>
        <taxon>Guillardia</taxon>
    </lineage>
</organism>
<evidence type="ECO:0000313" key="4">
    <source>
        <dbReference type="EnsemblProtists" id="EKX31968"/>
    </source>
</evidence>
<accession>L1I6T2</accession>
<gene>
    <name evidence="3" type="ORF">GUITHDRAFT_148955</name>
</gene>
<dbReference type="AlphaFoldDB" id="L1I6T2"/>